<evidence type="ECO:0000256" key="2">
    <source>
        <dbReference type="SAM" id="Phobius"/>
    </source>
</evidence>
<feature type="transmembrane region" description="Helical" evidence="2">
    <location>
        <begin position="20"/>
        <end position="40"/>
    </location>
</feature>
<dbReference type="AlphaFoldDB" id="A0A543AV29"/>
<feature type="region of interest" description="Disordered" evidence="1">
    <location>
        <begin position="393"/>
        <end position="441"/>
    </location>
</feature>
<feature type="transmembrane region" description="Helical" evidence="2">
    <location>
        <begin position="215"/>
        <end position="239"/>
    </location>
</feature>
<dbReference type="EMBL" id="VFOW01000001">
    <property type="protein sequence ID" value="TQL76439.1"/>
    <property type="molecule type" value="Genomic_DNA"/>
</dbReference>
<name>A0A543AV29_9ACTN</name>
<dbReference type="InParanoid" id="A0A543AV29"/>
<feature type="transmembrane region" description="Helical" evidence="2">
    <location>
        <begin position="163"/>
        <end position="184"/>
    </location>
</feature>
<feature type="compositionally biased region" description="Polar residues" evidence="1">
    <location>
        <begin position="431"/>
        <end position="441"/>
    </location>
</feature>
<feature type="transmembrane region" description="Helical" evidence="2">
    <location>
        <begin position="360"/>
        <end position="382"/>
    </location>
</feature>
<dbReference type="InterPro" id="IPR012507">
    <property type="entry name" value="YibE_F"/>
</dbReference>
<feature type="compositionally biased region" description="Basic and acidic residues" evidence="1">
    <location>
        <begin position="417"/>
        <end position="430"/>
    </location>
</feature>
<protein>
    <submittedName>
        <fullName evidence="3">Putative membrane protein</fullName>
    </submittedName>
</protein>
<feature type="transmembrane region" description="Helical" evidence="2">
    <location>
        <begin position="318"/>
        <end position="340"/>
    </location>
</feature>
<proteinExistence type="predicted"/>
<comment type="caution">
    <text evidence="3">The sequence shown here is derived from an EMBL/GenBank/DDBJ whole genome shotgun (WGS) entry which is preliminary data.</text>
</comment>
<dbReference type="Pfam" id="PF07907">
    <property type="entry name" value="YibE_F"/>
    <property type="match status" value="1"/>
</dbReference>
<keyword evidence="2" id="KW-0812">Transmembrane</keyword>
<dbReference type="OrthoDB" id="5846312at2"/>
<evidence type="ECO:0000313" key="3">
    <source>
        <dbReference type="EMBL" id="TQL76439.1"/>
    </source>
</evidence>
<keyword evidence="4" id="KW-1185">Reference proteome</keyword>
<reference evidence="3 4" key="1">
    <citation type="submission" date="2019-06" db="EMBL/GenBank/DDBJ databases">
        <title>Sequencing the genomes of 1000 actinobacteria strains.</title>
        <authorList>
            <person name="Klenk H.-P."/>
        </authorList>
    </citation>
    <scope>NUCLEOTIDE SEQUENCE [LARGE SCALE GENOMIC DNA]</scope>
    <source>
        <strain evidence="3 4">DSM 45928</strain>
    </source>
</reference>
<evidence type="ECO:0000313" key="4">
    <source>
        <dbReference type="Proteomes" id="UP000317043"/>
    </source>
</evidence>
<dbReference type="PANTHER" id="PTHR41771:SF1">
    <property type="entry name" value="MEMBRANE PROTEIN"/>
    <property type="match status" value="1"/>
</dbReference>
<feature type="transmembrane region" description="Helical" evidence="2">
    <location>
        <begin position="140"/>
        <end position="156"/>
    </location>
</feature>
<keyword evidence="2" id="KW-0472">Membrane</keyword>
<accession>A0A543AV29</accession>
<dbReference type="PANTHER" id="PTHR41771">
    <property type="entry name" value="MEMBRANE PROTEIN-RELATED"/>
    <property type="match status" value="1"/>
</dbReference>
<feature type="transmembrane region" description="Helical" evidence="2">
    <location>
        <begin position="190"/>
        <end position="208"/>
    </location>
</feature>
<feature type="transmembrane region" description="Helical" evidence="2">
    <location>
        <begin position="259"/>
        <end position="277"/>
    </location>
</feature>
<keyword evidence="2" id="KW-1133">Transmembrane helix</keyword>
<sequence length="441" mass="46094">MGAGHGHGESGAPSRRAIRFALWILIPTAVAGFVGMALLWPGERPESQSSTAEEVTGTVVGLSLHECPEIPGMSPDNPDAPTRCGQASVELETGKLVITNLPSGANAPYIDVGDSVVLIHLPDSMEGEYSYHIVDHDRSTSLWILGIAFALAVIAFGRWRGVLALVGLGATFAVLLLFIVPAILAGESPLLVAIVGACVIMLAVLYLTHGFSTATTIAVIGTLTSLVLTGLLSALAVHMTRLTGIADDDSNFLAAFHGVNMQGLLLAGILIGSLGALDDVTVTQAAAVTELARANPKLRPWQLYQAAARIGRSHIASVVNTLILAYAGASLPLLILIAATDRPIGMVLTNPIIAEEIVRSVVGTMGLIAAVPLTTILAAVTVRRFAPGDLSDDLSPITATSVEEPEPTRPGPRPKRDHKEWLGMHEDDSKPPTSSDGDGDR</sequence>
<dbReference type="Proteomes" id="UP000317043">
    <property type="component" value="Unassembled WGS sequence"/>
</dbReference>
<gene>
    <name evidence="3" type="ORF">FB566_1968</name>
</gene>
<dbReference type="RefSeq" id="WP_142037863.1">
    <property type="nucleotide sequence ID" value="NZ_JBHTGS010000001.1"/>
</dbReference>
<organism evidence="3 4">
    <name type="scientific">Stackebrandtia endophytica</name>
    <dbReference type="NCBI Taxonomy" id="1496996"/>
    <lineage>
        <taxon>Bacteria</taxon>
        <taxon>Bacillati</taxon>
        <taxon>Actinomycetota</taxon>
        <taxon>Actinomycetes</taxon>
        <taxon>Glycomycetales</taxon>
        <taxon>Glycomycetaceae</taxon>
        <taxon>Stackebrandtia</taxon>
    </lineage>
</organism>
<evidence type="ECO:0000256" key="1">
    <source>
        <dbReference type="SAM" id="MobiDB-lite"/>
    </source>
</evidence>